<dbReference type="Proteomes" id="UP000663879">
    <property type="component" value="Unassembled WGS sequence"/>
</dbReference>
<dbReference type="AlphaFoldDB" id="A0A814RMD6"/>
<dbReference type="GO" id="GO:0005634">
    <property type="term" value="C:nucleus"/>
    <property type="evidence" value="ECO:0007669"/>
    <property type="project" value="TreeGrafter"/>
</dbReference>
<dbReference type="SMART" id="SM00674">
    <property type="entry name" value="CENPB"/>
    <property type="match status" value="1"/>
</dbReference>
<feature type="compositionally biased region" description="Basic and acidic residues" evidence="3">
    <location>
        <begin position="18"/>
        <end position="29"/>
    </location>
</feature>
<evidence type="ECO:0000256" key="2">
    <source>
        <dbReference type="ARBA" id="ARBA00023242"/>
    </source>
</evidence>
<reference evidence="5" key="1">
    <citation type="submission" date="2021-02" db="EMBL/GenBank/DDBJ databases">
        <authorList>
            <person name="Nowell W R."/>
        </authorList>
    </citation>
    <scope>NUCLEOTIDE SEQUENCE</scope>
    <source>
        <strain evidence="5">Ploen Becks lab</strain>
    </source>
</reference>
<dbReference type="Pfam" id="PF04218">
    <property type="entry name" value="CENP-B_N"/>
    <property type="match status" value="1"/>
</dbReference>
<evidence type="ECO:0000313" key="5">
    <source>
        <dbReference type="EMBL" id="CAF1134857.1"/>
    </source>
</evidence>
<dbReference type="PANTHER" id="PTHR19303:SF73">
    <property type="entry name" value="PROTEIN PDC2"/>
    <property type="match status" value="1"/>
</dbReference>
<sequence>MKSPNKQALPKKKRGRPSKQEAEVWKKLTEGLSKSTPLINTPDTQINGSSSSQSSPSSASPTTSFDSNRSSPATYPTSSSPKPPTKFRQAYRLTYKISAIRYTEKNDISKAAKKFKVDRKTIRNWVKSKPQLLEQVQKKNKFRIHKVDTAQFSELETELYEWILEKRRNGVCINKKMITTKALILNKDNNFVASNGWFCNFLRRKNLVLRRITTSGRELPKDAGKTVIDFLRNCQDSFVLHDIDRNSLVNMDETSIYLDSPSSTTYSEAGASREELSIDDIDQIHYESDEDTDIDTD</sequence>
<dbReference type="OrthoDB" id="2162928at2759"/>
<dbReference type="InterPro" id="IPR009057">
    <property type="entry name" value="Homeodomain-like_sf"/>
</dbReference>
<gene>
    <name evidence="5" type="ORF">OXX778_LOCUS22639</name>
</gene>
<organism evidence="5 6">
    <name type="scientific">Brachionus calyciflorus</name>
    <dbReference type="NCBI Taxonomy" id="104777"/>
    <lineage>
        <taxon>Eukaryota</taxon>
        <taxon>Metazoa</taxon>
        <taxon>Spiralia</taxon>
        <taxon>Gnathifera</taxon>
        <taxon>Rotifera</taxon>
        <taxon>Eurotatoria</taxon>
        <taxon>Monogononta</taxon>
        <taxon>Pseudotrocha</taxon>
        <taxon>Ploima</taxon>
        <taxon>Brachionidae</taxon>
        <taxon>Brachionus</taxon>
    </lineage>
</organism>
<keyword evidence="2" id="KW-0539">Nucleus</keyword>
<evidence type="ECO:0000313" key="6">
    <source>
        <dbReference type="Proteomes" id="UP000663879"/>
    </source>
</evidence>
<accession>A0A814RMD6</accession>
<dbReference type="PANTHER" id="PTHR19303">
    <property type="entry name" value="TRANSPOSON"/>
    <property type="match status" value="1"/>
</dbReference>
<name>A0A814RMD6_9BILA</name>
<dbReference type="InterPro" id="IPR050863">
    <property type="entry name" value="CenT-Element_Derived"/>
</dbReference>
<dbReference type="Gene3D" id="1.10.10.60">
    <property type="entry name" value="Homeodomain-like"/>
    <property type="match status" value="1"/>
</dbReference>
<protein>
    <recommendedName>
        <fullName evidence="4">HTH CENPB-type domain-containing protein</fullName>
    </recommendedName>
</protein>
<dbReference type="EMBL" id="CAJNOC010009942">
    <property type="protein sequence ID" value="CAF1134857.1"/>
    <property type="molecule type" value="Genomic_DNA"/>
</dbReference>
<dbReference type="PROSITE" id="PS51253">
    <property type="entry name" value="HTH_CENPB"/>
    <property type="match status" value="1"/>
</dbReference>
<dbReference type="Pfam" id="PF03221">
    <property type="entry name" value="HTH_Tnp_Tc5"/>
    <property type="match status" value="1"/>
</dbReference>
<comment type="caution">
    <text evidence="5">The sequence shown here is derived from an EMBL/GenBank/DDBJ whole genome shotgun (WGS) entry which is preliminary data.</text>
</comment>
<evidence type="ECO:0000256" key="3">
    <source>
        <dbReference type="SAM" id="MobiDB-lite"/>
    </source>
</evidence>
<feature type="compositionally biased region" description="Low complexity" evidence="3">
    <location>
        <begin position="49"/>
        <end position="80"/>
    </location>
</feature>
<dbReference type="InterPro" id="IPR006600">
    <property type="entry name" value="HTH_CenpB_DNA-bd_dom"/>
</dbReference>
<keyword evidence="6" id="KW-1185">Reference proteome</keyword>
<dbReference type="GO" id="GO:0003677">
    <property type="term" value="F:DNA binding"/>
    <property type="evidence" value="ECO:0007669"/>
    <property type="project" value="UniProtKB-KW"/>
</dbReference>
<dbReference type="SUPFAM" id="SSF46689">
    <property type="entry name" value="Homeodomain-like"/>
    <property type="match status" value="1"/>
</dbReference>
<dbReference type="InterPro" id="IPR007889">
    <property type="entry name" value="HTH_Psq"/>
</dbReference>
<keyword evidence="1" id="KW-0238">DNA-binding</keyword>
<evidence type="ECO:0000256" key="1">
    <source>
        <dbReference type="ARBA" id="ARBA00023125"/>
    </source>
</evidence>
<feature type="compositionally biased region" description="Polar residues" evidence="3">
    <location>
        <begin position="32"/>
        <end position="48"/>
    </location>
</feature>
<proteinExistence type="predicted"/>
<feature type="domain" description="HTH CENPB-type" evidence="4">
    <location>
        <begin position="143"/>
        <end position="211"/>
    </location>
</feature>
<feature type="region of interest" description="Disordered" evidence="3">
    <location>
        <begin position="1"/>
        <end position="87"/>
    </location>
</feature>
<evidence type="ECO:0000259" key="4">
    <source>
        <dbReference type="PROSITE" id="PS51253"/>
    </source>
</evidence>